<evidence type="ECO:0000256" key="12">
    <source>
        <dbReference type="ARBA" id="ARBA00023136"/>
    </source>
</evidence>
<evidence type="ECO:0000256" key="14">
    <source>
        <dbReference type="RuleBase" id="RU000461"/>
    </source>
</evidence>
<comment type="cofactor">
    <cofactor evidence="1 13">
        <name>heme</name>
        <dbReference type="ChEBI" id="CHEBI:30413"/>
    </cofactor>
</comment>
<evidence type="ECO:0000256" key="6">
    <source>
        <dbReference type="ARBA" id="ARBA00022692"/>
    </source>
</evidence>
<dbReference type="Gene3D" id="1.10.630.10">
    <property type="entry name" value="Cytochrome P450"/>
    <property type="match status" value="1"/>
</dbReference>
<keyword evidence="9 14" id="KW-0560">Oxidoreductase</keyword>
<evidence type="ECO:0000256" key="13">
    <source>
        <dbReference type="PIRSR" id="PIRSR602401-1"/>
    </source>
</evidence>
<evidence type="ECO:0000256" key="4">
    <source>
        <dbReference type="ARBA" id="ARBA00010617"/>
    </source>
</evidence>
<evidence type="ECO:0000256" key="3">
    <source>
        <dbReference type="ARBA" id="ARBA00005179"/>
    </source>
</evidence>
<dbReference type="PANTHER" id="PTHR46300">
    <property type="entry name" value="P450, PUTATIVE (EUROFUNG)-RELATED-RELATED"/>
    <property type="match status" value="1"/>
</dbReference>
<evidence type="ECO:0000256" key="8">
    <source>
        <dbReference type="ARBA" id="ARBA00022989"/>
    </source>
</evidence>
<dbReference type="GO" id="GO:0005506">
    <property type="term" value="F:iron ion binding"/>
    <property type="evidence" value="ECO:0007669"/>
    <property type="project" value="InterPro"/>
</dbReference>
<keyword evidence="6" id="KW-0812">Transmembrane</keyword>
<dbReference type="SUPFAM" id="SSF48264">
    <property type="entry name" value="Cytochrome P450"/>
    <property type="match status" value="1"/>
</dbReference>
<dbReference type="STRING" id="1051891.A0A0C3QKU4"/>
<keyword evidence="5 13" id="KW-0349">Heme</keyword>
<keyword evidence="11 14" id="KW-0503">Monooxygenase</keyword>
<evidence type="ECO:0000313" key="16">
    <source>
        <dbReference type="Proteomes" id="UP000054248"/>
    </source>
</evidence>
<dbReference type="GO" id="GO:0016705">
    <property type="term" value="F:oxidoreductase activity, acting on paired donors, with incorporation or reduction of molecular oxygen"/>
    <property type="evidence" value="ECO:0007669"/>
    <property type="project" value="InterPro"/>
</dbReference>
<feature type="binding site" description="axial binding residue" evidence="13">
    <location>
        <position position="177"/>
    </location>
    <ligand>
        <name>heme</name>
        <dbReference type="ChEBI" id="CHEBI:30413"/>
    </ligand>
    <ligandPart>
        <name>Fe</name>
        <dbReference type="ChEBI" id="CHEBI:18248"/>
    </ligandPart>
</feature>
<keyword evidence="10 13" id="KW-0408">Iron</keyword>
<dbReference type="InterPro" id="IPR002401">
    <property type="entry name" value="Cyt_P450_E_grp-I"/>
</dbReference>
<evidence type="ECO:0000256" key="9">
    <source>
        <dbReference type="ARBA" id="ARBA00023002"/>
    </source>
</evidence>
<evidence type="ECO:0000256" key="7">
    <source>
        <dbReference type="ARBA" id="ARBA00022723"/>
    </source>
</evidence>
<gene>
    <name evidence="15" type="ORF">M407DRAFT_18058</name>
</gene>
<dbReference type="PRINTS" id="PR00385">
    <property type="entry name" value="P450"/>
</dbReference>
<dbReference type="Pfam" id="PF00067">
    <property type="entry name" value="p450"/>
    <property type="match status" value="1"/>
</dbReference>
<dbReference type="HOGENOM" id="CLU_001570_2_0_1"/>
<keyword evidence="16" id="KW-1185">Reference proteome</keyword>
<sequence length="247" mass="27812">MQEIDSKYGEGQDVQQRCDDEKAIGYSGLQIFFGKSFILPPGLETTESTIQSFICAMILFPAVQKKAQAEIDRVAGSSRMPTFQDQPDLPFLHAVTLETLRWNPAVTSGLPHVSRKDDVYDGYFIPKGTTVLANAWGFTRNSRYYTNPSTFDPERYLKQPPELDPREFVFGYGRRICPGKDLAFQEVWILAASVLWAFDIVGVEDELASLADEDRFSFGMTSRPTSLNCRFVPRREGLKDKLADATA</sequence>
<dbReference type="Proteomes" id="UP000054248">
    <property type="component" value="Unassembled WGS sequence"/>
</dbReference>
<comment type="pathway">
    <text evidence="3">Secondary metabolite biosynthesis.</text>
</comment>
<comment type="subcellular location">
    <subcellularLocation>
        <location evidence="2">Membrane</location>
    </subcellularLocation>
</comment>
<dbReference type="InterPro" id="IPR017972">
    <property type="entry name" value="Cyt_P450_CS"/>
</dbReference>
<evidence type="ECO:0000256" key="11">
    <source>
        <dbReference type="ARBA" id="ARBA00023033"/>
    </source>
</evidence>
<keyword evidence="8" id="KW-1133">Transmembrane helix</keyword>
<keyword evidence="12" id="KW-0472">Membrane</keyword>
<dbReference type="InterPro" id="IPR001128">
    <property type="entry name" value="Cyt_P450"/>
</dbReference>
<dbReference type="PRINTS" id="PR00463">
    <property type="entry name" value="EP450I"/>
</dbReference>
<dbReference type="OrthoDB" id="2789670at2759"/>
<reference evidence="16" key="2">
    <citation type="submission" date="2015-01" db="EMBL/GenBank/DDBJ databases">
        <title>Evolutionary Origins and Diversification of the Mycorrhizal Mutualists.</title>
        <authorList>
            <consortium name="DOE Joint Genome Institute"/>
            <consortium name="Mycorrhizal Genomics Consortium"/>
            <person name="Kohler A."/>
            <person name="Kuo A."/>
            <person name="Nagy L.G."/>
            <person name="Floudas D."/>
            <person name="Copeland A."/>
            <person name="Barry K.W."/>
            <person name="Cichocki N."/>
            <person name="Veneault-Fourrey C."/>
            <person name="LaButti K."/>
            <person name="Lindquist E.A."/>
            <person name="Lipzen A."/>
            <person name="Lundell T."/>
            <person name="Morin E."/>
            <person name="Murat C."/>
            <person name="Riley R."/>
            <person name="Ohm R."/>
            <person name="Sun H."/>
            <person name="Tunlid A."/>
            <person name="Henrissat B."/>
            <person name="Grigoriev I.V."/>
            <person name="Hibbett D.S."/>
            <person name="Martin F."/>
        </authorList>
    </citation>
    <scope>NUCLEOTIDE SEQUENCE [LARGE SCALE GENOMIC DNA]</scope>
    <source>
        <strain evidence="16">MUT 4182</strain>
    </source>
</reference>
<evidence type="ECO:0000256" key="5">
    <source>
        <dbReference type="ARBA" id="ARBA00022617"/>
    </source>
</evidence>
<dbReference type="AlphaFoldDB" id="A0A0C3QKU4"/>
<dbReference type="InterPro" id="IPR050364">
    <property type="entry name" value="Cytochrome_P450_fung"/>
</dbReference>
<evidence type="ECO:0000313" key="15">
    <source>
        <dbReference type="EMBL" id="KIO33205.1"/>
    </source>
</evidence>
<dbReference type="InterPro" id="IPR036396">
    <property type="entry name" value="Cyt_P450_sf"/>
</dbReference>
<dbReference type="GO" id="GO:0016020">
    <property type="term" value="C:membrane"/>
    <property type="evidence" value="ECO:0007669"/>
    <property type="project" value="UniProtKB-SubCell"/>
</dbReference>
<evidence type="ECO:0000256" key="1">
    <source>
        <dbReference type="ARBA" id="ARBA00001971"/>
    </source>
</evidence>
<dbReference type="PROSITE" id="PS00086">
    <property type="entry name" value="CYTOCHROME_P450"/>
    <property type="match status" value="1"/>
</dbReference>
<dbReference type="PANTHER" id="PTHR46300:SF2">
    <property type="entry name" value="CYTOCHROME P450 MONOOXYGENASE ALNH-RELATED"/>
    <property type="match status" value="1"/>
</dbReference>
<comment type="similarity">
    <text evidence="4 14">Belongs to the cytochrome P450 family.</text>
</comment>
<proteinExistence type="inferred from homology"/>
<dbReference type="GO" id="GO:0020037">
    <property type="term" value="F:heme binding"/>
    <property type="evidence" value="ECO:0007669"/>
    <property type="project" value="InterPro"/>
</dbReference>
<evidence type="ECO:0008006" key="17">
    <source>
        <dbReference type="Google" id="ProtNLM"/>
    </source>
</evidence>
<dbReference type="GO" id="GO:0004497">
    <property type="term" value="F:monooxygenase activity"/>
    <property type="evidence" value="ECO:0007669"/>
    <property type="project" value="UniProtKB-KW"/>
</dbReference>
<protein>
    <recommendedName>
        <fullName evidence="17">Cytochrome P450</fullName>
    </recommendedName>
</protein>
<organism evidence="15 16">
    <name type="scientific">Tulasnella calospora MUT 4182</name>
    <dbReference type="NCBI Taxonomy" id="1051891"/>
    <lineage>
        <taxon>Eukaryota</taxon>
        <taxon>Fungi</taxon>
        <taxon>Dikarya</taxon>
        <taxon>Basidiomycota</taxon>
        <taxon>Agaricomycotina</taxon>
        <taxon>Agaricomycetes</taxon>
        <taxon>Cantharellales</taxon>
        <taxon>Tulasnellaceae</taxon>
        <taxon>Tulasnella</taxon>
    </lineage>
</organism>
<dbReference type="EMBL" id="KN822950">
    <property type="protein sequence ID" value="KIO33205.1"/>
    <property type="molecule type" value="Genomic_DNA"/>
</dbReference>
<evidence type="ECO:0000256" key="2">
    <source>
        <dbReference type="ARBA" id="ARBA00004370"/>
    </source>
</evidence>
<evidence type="ECO:0000256" key="10">
    <source>
        <dbReference type="ARBA" id="ARBA00023004"/>
    </source>
</evidence>
<name>A0A0C3QKU4_9AGAM</name>
<keyword evidence="7 13" id="KW-0479">Metal-binding</keyword>
<reference evidence="15 16" key="1">
    <citation type="submission" date="2014-04" db="EMBL/GenBank/DDBJ databases">
        <authorList>
            <consortium name="DOE Joint Genome Institute"/>
            <person name="Kuo A."/>
            <person name="Girlanda M."/>
            <person name="Perotto S."/>
            <person name="Kohler A."/>
            <person name="Nagy L.G."/>
            <person name="Floudas D."/>
            <person name="Copeland A."/>
            <person name="Barry K.W."/>
            <person name="Cichocki N."/>
            <person name="Veneault-Fourrey C."/>
            <person name="LaButti K."/>
            <person name="Lindquist E.A."/>
            <person name="Lipzen A."/>
            <person name="Lundell T."/>
            <person name="Morin E."/>
            <person name="Murat C."/>
            <person name="Sun H."/>
            <person name="Tunlid A."/>
            <person name="Henrissat B."/>
            <person name="Grigoriev I.V."/>
            <person name="Hibbett D.S."/>
            <person name="Martin F."/>
            <person name="Nordberg H.P."/>
            <person name="Cantor M.N."/>
            <person name="Hua S.X."/>
        </authorList>
    </citation>
    <scope>NUCLEOTIDE SEQUENCE [LARGE SCALE GENOMIC DNA]</scope>
    <source>
        <strain evidence="15 16">MUT 4182</strain>
    </source>
</reference>
<accession>A0A0C3QKU4</accession>